<dbReference type="STRING" id="48003.BLA55_00585"/>
<name>A0A1L4FRE9_9BACT</name>
<dbReference type="GO" id="GO:0005524">
    <property type="term" value="F:ATP binding"/>
    <property type="evidence" value="ECO:0007669"/>
    <property type="project" value="UniProtKB-KW"/>
</dbReference>
<proteinExistence type="predicted"/>
<reference evidence="7" key="1">
    <citation type="submission" date="2016-10" db="EMBL/GenBank/DDBJ databases">
        <authorList>
            <person name="Beylefeld A."/>
            <person name="Abolnik C."/>
        </authorList>
    </citation>
    <scope>NUCLEOTIDE SEQUENCE [LARGE SCALE GENOMIC DNA]</scope>
    <source>
        <strain evidence="7">B359_6</strain>
    </source>
</reference>
<dbReference type="SUPFAM" id="SSF52374">
    <property type="entry name" value="Nucleotidylyl transferase"/>
    <property type="match status" value="1"/>
</dbReference>
<sequence length="406" mass="47230">MLKIYVCGPTVYDHIHIGNMRPILLFDLILKAVRYKKIDYFFLHNITDIDDKIINKAISENKSEKEVSDFFTNAYLDLLKQANIDTITKIEKVTDNLDLIENYLDSLSQNGSTYAQDDDLLFSVEKYQNYYGTVSHQKLDEMFFEENSANKNFPADFALWKNTKVGVKYNSKFGAGRPGWHTECSALIYKYFKDEGVHIHGGGIDLIFPHHENENIQHFALTNKPIAQEWLRCGQINLYGEKMSKSKGNIIKAKAFFDEHKVDVYRTILLNSTILGPINLNEDLIKSANAFNLKIRRIAFYSFLNSKADDTTNYEIVTNIINLVYERDFSKFMFEVNKLIKEFNKTKSIEIALSLIEVFKILGYRDTFENFEVLKPIFEEWSQLVDAKEYEKADALRVKLQKEKII</sequence>
<dbReference type="PANTHER" id="PTHR10890">
    <property type="entry name" value="CYSTEINYL-TRNA SYNTHETASE"/>
    <property type="match status" value="1"/>
</dbReference>
<dbReference type="Gene3D" id="3.40.50.620">
    <property type="entry name" value="HUPs"/>
    <property type="match status" value="1"/>
</dbReference>
<keyword evidence="2" id="KW-0436">Ligase</keyword>
<dbReference type="InterPro" id="IPR024909">
    <property type="entry name" value="Cys-tRNA/MSH_ligase"/>
</dbReference>
<evidence type="ECO:0000256" key="3">
    <source>
        <dbReference type="ARBA" id="ARBA00022741"/>
    </source>
</evidence>
<evidence type="ECO:0000313" key="6">
    <source>
        <dbReference type="EMBL" id="APJ38187.1"/>
    </source>
</evidence>
<gene>
    <name evidence="6" type="ORF">BLA55_00585</name>
</gene>
<accession>A0A1L4FRE9</accession>
<dbReference type="GO" id="GO:0006423">
    <property type="term" value="P:cysteinyl-tRNA aminoacylation"/>
    <property type="evidence" value="ECO:0007669"/>
    <property type="project" value="TreeGrafter"/>
</dbReference>
<dbReference type="AlphaFoldDB" id="A0A1L4FRE9"/>
<dbReference type="GO" id="GO:0005829">
    <property type="term" value="C:cytosol"/>
    <property type="evidence" value="ECO:0007669"/>
    <property type="project" value="TreeGrafter"/>
</dbReference>
<evidence type="ECO:0000256" key="4">
    <source>
        <dbReference type="ARBA" id="ARBA00022840"/>
    </source>
</evidence>
<evidence type="ECO:0000313" key="7">
    <source>
        <dbReference type="Proteomes" id="UP000184322"/>
    </source>
</evidence>
<dbReference type="PRINTS" id="PR00983">
    <property type="entry name" value="TRNASYNTHCYS"/>
</dbReference>
<dbReference type="OrthoDB" id="9815130at2"/>
<keyword evidence="3" id="KW-0547">Nucleotide-binding</keyword>
<evidence type="ECO:0000256" key="2">
    <source>
        <dbReference type="ARBA" id="ARBA00022598"/>
    </source>
</evidence>
<dbReference type="InterPro" id="IPR014729">
    <property type="entry name" value="Rossmann-like_a/b/a_fold"/>
</dbReference>
<dbReference type="EMBL" id="CP017813">
    <property type="protein sequence ID" value="APJ38187.1"/>
    <property type="molecule type" value="Genomic_DNA"/>
</dbReference>
<dbReference type="PANTHER" id="PTHR10890:SF3">
    <property type="entry name" value="CYSTEINE--TRNA LIGASE, CYTOPLASMIC"/>
    <property type="match status" value="1"/>
</dbReference>
<keyword evidence="7" id="KW-1185">Reference proteome</keyword>
<dbReference type="GO" id="GO:0004817">
    <property type="term" value="F:cysteine-tRNA ligase activity"/>
    <property type="evidence" value="ECO:0007669"/>
    <property type="project" value="TreeGrafter"/>
</dbReference>
<organism evidence="6 7">
    <name type="scientific">Mycoplasmopsis pullorum</name>
    <dbReference type="NCBI Taxonomy" id="48003"/>
    <lineage>
        <taxon>Bacteria</taxon>
        <taxon>Bacillati</taxon>
        <taxon>Mycoplasmatota</taxon>
        <taxon>Mycoplasmoidales</taxon>
        <taxon>Metamycoplasmataceae</taxon>
        <taxon>Mycoplasmopsis</taxon>
    </lineage>
</organism>
<keyword evidence="4" id="KW-0067">ATP-binding</keyword>
<dbReference type="InterPro" id="IPR032678">
    <property type="entry name" value="tRNA-synt_1_cat_dom"/>
</dbReference>
<evidence type="ECO:0000256" key="1">
    <source>
        <dbReference type="ARBA" id="ARBA00011245"/>
    </source>
</evidence>
<evidence type="ECO:0000259" key="5">
    <source>
        <dbReference type="Pfam" id="PF01406"/>
    </source>
</evidence>
<dbReference type="Proteomes" id="UP000184322">
    <property type="component" value="Chromosome"/>
</dbReference>
<dbReference type="Pfam" id="PF01406">
    <property type="entry name" value="tRNA-synt_1e"/>
    <property type="match status" value="1"/>
</dbReference>
<comment type="subunit">
    <text evidence="1">Monomer.</text>
</comment>
<feature type="domain" description="tRNA synthetases class I catalytic" evidence="5">
    <location>
        <begin position="2"/>
        <end position="289"/>
    </location>
</feature>
<dbReference type="KEGG" id="mpul:BLA55_00585"/>
<protein>
    <recommendedName>
        <fullName evidence="5">tRNA synthetases class I catalytic domain-containing protein</fullName>
    </recommendedName>
</protein>